<gene>
    <name evidence="1" type="ORF">F5891DRAFT_1185409</name>
</gene>
<evidence type="ECO:0000313" key="1">
    <source>
        <dbReference type="EMBL" id="KAG1903267.1"/>
    </source>
</evidence>
<reference evidence="1" key="1">
    <citation type="journal article" date="2020" name="New Phytol.">
        <title>Comparative genomics reveals dynamic genome evolution in host specialist ectomycorrhizal fungi.</title>
        <authorList>
            <person name="Lofgren L.A."/>
            <person name="Nguyen N.H."/>
            <person name="Vilgalys R."/>
            <person name="Ruytinx J."/>
            <person name="Liao H.L."/>
            <person name="Branco S."/>
            <person name="Kuo A."/>
            <person name="LaButti K."/>
            <person name="Lipzen A."/>
            <person name="Andreopoulos W."/>
            <person name="Pangilinan J."/>
            <person name="Riley R."/>
            <person name="Hundley H."/>
            <person name="Na H."/>
            <person name="Barry K."/>
            <person name="Grigoriev I.V."/>
            <person name="Stajich J.E."/>
            <person name="Kennedy P.G."/>
        </authorList>
    </citation>
    <scope>NUCLEOTIDE SEQUENCE</scope>
    <source>
        <strain evidence="1">FC203</strain>
    </source>
</reference>
<organism evidence="1 2">
    <name type="scientific">Suillus fuscotomentosus</name>
    <dbReference type="NCBI Taxonomy" id="1912939"/>
    <lineage>
        <taxon>Eukaryota</taxon>
        <taxon>Fungi</taxon>
        <taxon>Dikarya</taxon>
        <taxon>Basidiomycota</taxon>
        <taxon>Agaricomycotina</taxon>
        <taxon>Agaricomycetes</taxon>
        <taxon>Agaricomycetidae</taxon>
        <taxon>Boletales</taxon>
        <taxon>Suillineae</taxon>
        <taxon>Suillaceae</taxon>
        <taxon>Suillus</taxon>
    </lineage>
</organism>
<dbReference type="EMBL" id="JABBWK010000013">
    <property type="protein sequence ID" value="KAG1903267.1"/>
    <property type="molecule type" value="Genomic_DNA"/>
</dbReference>
<proteinExistence type="predicted"/>
<accession>A0AAD4HNS1</accession>
<keyword evidence="2" id="KW-1185">Reference proteome</keyword>
<name>A0AAD4HNS1_9AGAM</name>
<comment type="caution">
    <text evidence="1">The sequence shown here is derived from an EMBL/GenBank/DDBJ whole genome shotgun (WGS) entry which is preliminary data.</text>
</comment>
<evidence type="ECO:0000313" key="2">
    <source>
        <dbReference type="Proteomes" id="UP001195769"/>
    </source>
</evidence>
<dbReference type="GeneID" id="64660855"/>
<dbReference type="Proteomes" id="UP001195769">
    <property type="component" value="Unassembled WGS sequence"/>
</dbReference>
<sequence>MPDIYRIESFPGDFLKVCPSGKTVHKMMAKCQYPTTVAELKTLPDTRKILLPLDHLDPATIPADIPPYIIMQFEHLITAEEQHHLWFQWDRLIAAKPVHLLKCDKNCSASEAWHLGIWESLAIEAIDNLLHFIKTHIASEISGVFKEHAPAQWKALCGAHNCVLDKLGSQFELHPNLDMGGAFFTVAAKEAGSGITYIDWNDDHAIYAFVFVVWD</sequence>
<dbReference type="AlphaFoldDB" id="A0AAD4HNS1"/>
<protein>
    <submittedName>
        <fullName evidence="1">Uncharacterized protein</fullName>
    </submittedName>
</protein>
<dbReference type="RefSeq" id="XP_041228842.1">
    <property type="nucleotide sequence ID" value="XM_041366557.1"/>
</dbReference>